<dbReference type="OrthoDB" id="9803476at2"/>
<feature type="domain" description="Activator of Hsp90 ATPase homologue 1/2-like C-terminal" evidence="2">
    <location>
        <begin position="23"/>
        <end position="137"/>
    </location>
</feature>
<evidence type="ECO:0000259" key="2">
    <source>
        <dbReference type="Pfam" id="PF08327"/>
    </source>
</evidence>
<dbReference type="RefSeq" id="WP_106586959.1">
    <property type="nucleotide sequence ID" value="NZ_PYGA01000040.1"/>
</dbReference>
<dbReference type="EMBL" id="PYGA01000040">
    <property type="protein sequence ID" value="PSK83561.1"/>
    <property type="molecule type" value="Genomic_DNA"/>
</dbReference>
<organism evidence="3 4">
    <name type="scientific">Murinocardiopsis flavida</name>
    <dbReference type="NCBI Taxonomy" id="645275"/>
    <lineage>
        <taxon>Bacteria</taxon>
        <taxon>Bacillati</taxon>
        <taxon>Actinomycetota</taxon>
        <taxon>Actinomycetes</taxon>
        <taxon>Streptosporangiales</taxon>
        <taxon>Nocardiopsidaceae</taxon>
        <taxon>Murinocardiopsis</taxon>
    </lineage>
</organism>
<accession>A0A2P8CF19</accession>
<sequence>MLGTLETTDEGRCALRFERHLAHPPAKVWRAISDPEELRAWYPVAADLNRPPGTAVALAFTRVDLPDSAGVILRCDPPRLLEYSWDADVIRFELADDGNGGCVLVFTNVFDFGREDAAPVDAGAAWHAALEVLEARLDGVAAERDVFERATELGPDYAAAFRSGAAG</sequence>
<keyword evidence="4" id="KW-1185">Reference proteome</keyword>
<dbReference type="InterPro" id="IPR013538">
    <property type="entry name" value="ASHA1/2-like_C"/>
</dbReference>
<dbReference type="AlphaFoldDB" id="A0A2P8CF19"/>
<comment type="caution">
    <text evidence="3">The sequence shown here is derived from an EMBL/GenBank/DDBJ whole genome shotgun (WGS) entry which is preliminary data.</text>
</comment>
<dbReference type="CDD" id="cd08899">
    <property type="entry name" value="SRPBCC_CalC_Aha1-like_6"/>
    <property type="match status" value="1"/>
</dbReference>
<protein>
    <submittedName>
        <fullName evidence="3">Uncharacterized protein YndB with AHSA1/START domain</fullName>
    </submittedName>
</protein>
<dbReference type="Gene3D" id="3.30.530.20">
    <property type="match status" value="1"/>
</dbReference>
<proteinExistence type="inferred from homology"/>
<evidence type="ECO:0000313" key="3">
    <source>
        <dbReference type="EMBL" id="PSK83561.1"/>
    </source>
</evidence>
<name>A0A2P8CF19_9ACTN</name>
<evidence type="ECO:0000313" key="4">
    <source>
        <dbReference type="Proteomes" id="UP000240542"/>
    </source>
</evidence>
<reference evidence="3 4" key="1">
    <citation type="submission" date="2018-03" db="EMBL/GenBank/DDBJ databases">
        <title>Genomic Encyclopedia of Archaeal and Bacterial Type Strains, Phase II (KMG-II): from individual species to whole genera.</title>
        <authorList>
            <person name="Goeker M."/>
        </authorList>
    </citation>
    <scope>NUCLEOTIDE SEQUENCE [LARGE SCALE GENOMIC DNA]</scope>
    <source>
        <strain evidence="3 4">DSM 45312</strain>
    </source>
</reference>
<comment type="similarity">
    <text evidence="1">Belongs to the AHA1 family.</text>
</comment>
<dbReference type="InterPro" id="IPR023393">
    <property type="entry name" value="START-like_dom_sf"/>
</dbReference>
<dbReference type="SUPFAM" id="SSF55961">
    <property type="entry name" value="Bet v1-like"/>
    <property type="match status" value="1"/>
</dbReference>
<dbReference type="Proteomes" id="UP000240542">
    <property type="component" value="Unassembled WGS sequence"/>
</dbReference>
<gene>
    <name evidence="3" type="ORF">CLV63_14013</name>
</gene>
<dbReference type="Pfam" id="PF08327">
    <property type="entry name" value="AHSA1"/>
    <property type="match status" value="1"/>
</dbReference>
<evidence type="ECO:0000256" key="1">
    <source>
        <dbReference type="ARBA" id="ARBA00006817"/>
    </source>
</evidence>